<protein>
    <submittedName>
        <fullName evidence="4">Pilus assembly protein PilO</fullName>
    </submittedName>
</protein>
<keyword evidence="1" id="KW-0175">Coiled coil</keyword>
<dbReference type="Proteomes" id="UP000505210">
    <property type="component" value="Chromosome"/>
</dbReference>
<reference evidence="4 5" key="1">
    <citation type="submission" date="2020-05" db="EMBL/GenBank/DDBJ databases">
        <title>Complete genome sequence of of a novel Thermoleptolyngbya strain isolated from hot springs of Ganzi, Sichuan China.</title>
        <authorList>
            <person name="Tang J."/>
            <person name="Daroch M."/>
            <person name="Li L."/>
            <person name="Waleron K."/>
            <person name="Waleron M."/>
            <person name="Waleron M."/>
        </authorList>
    </citation>
    <scope>NUCLEOTIDE SEQUENCE [LARGE SCALE GENOMIC DNA]</scope>
    <source>
        <strain evidence="4 5">PKUAC-SCTA183</strain>
    </source>
</reference>
<evidence type="ECO:0000256" key="2">
    <source>
        <dbReference type="SAM" id="MobiDB-lite"/>
    </source>
</evidence>
<keyword evidence="3" id="KW-0472">Membrane</keyword>
<feature type="compositionally biased region" description="Pro residues" evidence="2">
    <location>
        <begin position="248"/>
        <end position="261"/>
    </location>
</feature>
<feature type="compositionally biased region" description="Low complexity" evidence="2">
    <location>
        <begin position="262"/>
        <end position="273"/>
    </location>
</feature>
<proteinExistence type="predicted"/>
<organism evidence="4 5">
    <name type="scientific">Thermoleptolyngbya sichuanensis A183</name>
    <dbReference type="NCBI Taxonomy" id="2737172"/>
    <lineage>
        <taxon>Bacteria</taxon>
        <taxon>Bacillati</taxon>
        <taxon>Cyanobacteriota</taxon>
        <taxon>Cyanophyceae</taxon>
        <taxon>Oculatellales</taxon>
        <taxon>Oculatellaceae</taxon>
        <taxon>Thermoleptolyngbya</taxon>
        <taxon>Thermoleptolyngbya sichuanensis</taxon>
    </lineage>
</organism>
<feature type="transmembrane region" description="Helical" evidence="3">
    <location>
        <begin position="35"/>
        <end position="55"/>
    </location>
</feature>
<accession>A0A6M8BH03</accession>
<dbReference type="EMBL" id="CP053661">
    <property type="protein sequence ID" value="QKD82423.1"/>
    <property type="molecule type" value="Genomic_DNA"/>
</dbReference>
<evidence type="ECO:0000256" key="3">
    <source>
        <dbReference type="SAM" id="Phobius"/>
    </source>
</evidence>
<evidence type="ECO:0000313" key="5">
    <source>
        <dbReference type="Proteomes" id="UP000505210"/>
    </source>
</evidence>
<name>A0A6M8BH03_9CYAN</name>
<dbReference type="RefSeq" id="WP_172355210.1">
    <property type="nucleotide sequence ID" value="NZ_CP053661.1"/>
</dbReference>
<sequence length="273" mass="29524">MTVGGDYIPGEEYGALEEPSYPVVFGMRLTPRVNGILLALAGLLGAGYLLFNAVLPKWEENAALRADIAAKEQQLVNQGQAQQQIEEARAKLAEAEQLRADVLALFADEEGLDTLLIDVNERVQAANARITDPDRRATLSKFELVPPPAGPDGQPSDLVTDGSLGVAVNNKLRQRLYNVEMEGSFAQAQSVIRNIERLQPLLVLRNFSSTPTDPPTLRLNQQGRPLPNQDTEPRLRTSFQVQALMPAPIQPPAPPAPPADPNAPAADPNAPPQ</sequence>
<feature type="coiled-coil region" evidence="1">
    <location>
        <begin position="71"/>
        <end position="105"/>
    </location>
</feature>
<gene>
    <name evidence="4" type="ORF">HPC62_09730</name>
</gene>
<dbReference type="AlphaFoldDB" id="A0A6M8BH03"/>
<keyword evidence="3" id="KW-1133">Transmembrane helix</keyword>
<keyword evidence="3" id="KW-0812">Transmembrane</keyword>
<feature type="region of interest" description="Disordered" evidence="2">
    <location>
        <begin position="206"/>
        <end position="273"/>
    </location>
</feature>
<dbReference type="KEGG" id="theu:HPC62_09730"/>
<evidence type="ECO:0000256" key="1">
    <source>
        <dbReference type="SAM" id="Coils"/>
    </source>
</evidence>
<keyword evidence="5" id="KW-1185">Reference proteome</keyword>
<evidence type="ECO:0000313" key="4">
    <source>
        <dbReference type="EMBL" id="QKD82423.1"/>
    </source>
</evidence>